<reference evidence="2 3" key="1">
    <citation type="submission" date="2014-07" db="EMBL/GenBank/DDBJ databases">
        <title>Draft Genome Sequence of Gephyronic Acid Producer, Cystobacter violaceus Strain Cb vi76.</title>
        <authorList>
            <person name="Stevens D.C."/>
            <person name="Young J."/>
            <person name="Carmichael R."/>
            <person name="Tan J."/>
            <person name="Taylor R.E."/>
        </authorList>
    </citation>
    <scope>NUCLEOTIDE SEQUENCE [LARGE SCALE GENOMIC DNA]</scope>
    <source>
        <strain evidence="2 3">Cb vi76</strain>
    </source>
</reference>
<dbReference type="AlphaFoldDB" id="A0A084T293"/>
<dbReference type="CDD" id="cd00118">
    <property type="entry name" value="LysM"/>
    <property type="match status" value="1"/>
</dbReference>
<evidence type="ECO:0000259" key="1">
    <source>
        <dbReference type="PROSITE" id="PS51782"/>
    </source>
</evidence>
<dbReference type="PROSITE" id="PS51782">
    <property type="entry name" value="LYSM"/>
    <property type="match status" value="1"/>
</dbReference>
<gene>
    <name evidence="2" type="ORF">Q664_00200</name>
</gene>
<proteinExistence type="predicted"/>
<evidence type="ECO:0000313" key="3">
    <source>
        <dbReference type="Proteomes" id="UP000028547"/>
    </source>
</evidence>
<organism evidence="2 3">
    <name type="scientific">Archangium violaceum Cb vi76</name>
    <dbReference type="NCBI Taxonomy" id="1406225"/>
    <lineage>
        <taxon>Bacteria</taxon>
        <taxon>Pseudomonadati</taxon>
        <taxon>Myxococcota</taxon>
        <taxon>Myxococcia</taxon>
        <taxon>Myxococcales</taxon>
        <taxon>Cystobacterineae</taxon>
        <taxon>Archangiaceae</taxon>
        <taxon>Archangium</taxon>
    </lineage>
</organism>
<feature type="domain" description="LysM" evidence="1">
    <location>
        <begin position="185"/>
        <end position="232"/>
    </location>
</feature>
<dbReference type="SMART" id="SM00257">
    <property type="entry name" value="LysM"/>
    <property type="match status" value="1"/>
</dbReference>
<protein>
    <recommendedName>
        <fullName evidence="1">LysM domain-containing protein</fullName>
    </recommendedName>
</protein>
<name>A0A084T293_9BACT</name>
<dbReference type="EMBL" id="JPMI01000003">
    <property type="protein sequence ID" value="KFA94828.1"/>
    <property type="molecule type" value="Genomic_DNA"/>
</dbReference>
<dbReference type="Proteomes" id="UP000028547">
    <property type="component" value="Unassembled WGS sequence"/>
</dbReference>
<dbReference type="InterPro" id="IPR018392">
    <property type="entry name" value="LysM"/>
</dbReference>
<dbReference type="InterPro" id="IPR045361">
    <property type="entry name" value="CIS_tube_prot_N"/>
</dbReference>
<sequence>MQKLKILYEKRQANAFSGELQALFNPSQLVYEQSVDWNFESTHSPSGPTHTFEFESSNPAALTLDLFFDTYEGPPAGGALSGLGRLAGRAPAELEASTGTDVVQYTDQFAGLARVNRELHRPPFCKLMWGEYQLLHGVLTQLHQTFTHFMADGTPVRATLSCTFRHRPTAQELRAREVHSADVASKRVVRRGDTLSSIAYEEYNDASLWRPIARANGIEAPGRLEPGRVLTIPPLSK</sequence>
<evidence type="ECO:0000313" key="2">
    <source>
        <dbReference type="EMBL" id="KFA94828.1"/>
    </source>
</evidence>
<dbReference type="Pfam" id="PF01476">
    <property type="entry name" value="LysM"/>
    <property type="match status" value="1"/>
</dbReference>
<dbReference type="Pfam" id="PF19266">
    <property type="entry name" value="CIS_tube"/>
    <property type="match status" value="1"/>
</dbReference>
<comment type="caution">
    <text evidence="2">The sequence shown here is derived from an EMBL/GenBank/DDBJ whole genome shotgun (WGS) entry which is preliminary data.</text>
</comment>
<accession>A0A084T293</accession>
<dbReference type="InterPro" id="IPR036779">
    <property type="entry name" value="LysM_dom_sf"/>
</dbReference>
<dbReference type="Gene3D" id="3.10.350.10">
    <property type="entry name" value="LysM domain"/>
    <property type="match status" value="1"/>
</dbReference>